<proteinExistence type="predicted"/>
<dbReference type="Proteomes" id="UP000029736">
    <property type="component" value="Unassembled WGS sequence"/>
</dbReference>
<protein>
    <submittedName>
        <fullName evidence="1">Uncharacterized protein</fullName>
    </submittedName>
</protein>
<reference evidence="1 2" key="1">
    <citation type="journal article" date="2014" name="Int. J. Syst. Evol. Microbiol.">
        <title>Phaeodactylibacter xiamenensis gen. nov., sp. nov., a member of the family Saprospiraceae isolated from the marine alga Phaeodactylum tricornutum.</title>
        <authorList>
            <person name="Chen Z.Jr."/>
            <person name="Lei X."/>
            <person name="Lai Q."/>
            <person name="Li Y."/>
            <person name="Zhang B."/>
            <person name="Zhang J."/>
            <person name="Zhang H."/>
            <person name="Yang L."/>
            <person name="Zheng W."/>
            <person name="Tian Y."/>
            <person name="Yu Z."/>
            <person name="Xu H.Jr."/>
            <person name="Zheng T."/>
        </authorList>
    </citation>
    <scope>NUCLEOTIDE SEQUENCE [LARGE SCALE GENOMIC DNA]</scope>
    <source>
        <strain evidence="1 2">KD52</strain>
    </source>
</reference>
<evidence type="ECO:0000313" key="2">
    <source>
        <dbReference type="Proteomes" id="UP000029736"/>
    </source>
</evidence>
<gene>
    <name evidence="1" type="ORF">IX84_25135</name>
</gene>
<keyword evidence="2" id="KW-1185">Reference proteome</keyword>
<dbReference type="AlphaFoldDB" id="A0A098S1A9"/>
<comment type="caution">
    <text evidence="1">The sequence shown here is derived from an EMBL/GenBank/DDBJ whole genome shotgun (WGS) entry which is preliminary data.</text>
</comment>
<dbReference type="EMBL" id="JPOS01000083">
    <property type="protein sequence ID" value="KGE85895.1"/>
    <property type="molecule type" value="Genomic_DNA"/>
</dbReference>
<organism evidence="1 2">
    <name type="scientific">Phaeodactylibacter xiamenensis</name>
    <dbReference type="NCBI Taxonomy" id="1524460"/>
    <lineage>
        <taxon>Bacteria</taxon>
        <taxon>Pseudomonadati</taxon>
        <taxon>Bacteroidota</taxon>
        <taxon>Saprospiria</taxon>
        <taxon>Saprospirales</taxon>
        <taxon>Haliscomenobacteraceae</taxon>
        <taxon>Phaeodactylibacter</taxon>
    </lineage>
</organism>
<sequence>MKWEISSPGYPIIEQHWVAFTKHLQQNTVHFSDQLSAIYSKKDKGIQEDLMPELMTCYPGIWFINLHYFIP</sequence>
<name>A0A098S1A9_9BACT</name>
<accession>A0A098S1A9</accession>
<evidence type="ECO:0000313" key="1">
    <source>
        <dbReference type="EMBL" id="KGE85895.1"/>
    </source>
</evidence>